<dbReference type="Proteomes" id="UP000790709">
    <property type="component" value="Unassembled WGS sequence"/>
</dbReference>
<evidence type="ECO:0000313" key="1">
    <source>
        <dbReference type="EMBL" id="KAH7917843.1"/>
    </source>
</evidence>
<gene>
    <name evidence="1" type="ORF">BV22DRAFT_1200189</name>
</gene>
<comment type="caution">
    <text evidence="1">The sequence shown here is derived from an EMBL/GenBank/DDBJ whole genome shotgun (WGS) entry which is preliminary data.</text>
</comment>
<sequence length="154" mass="16538">MYKRRKLSSHPPSVPPPPPTPALPSTTPPACKSCHRALALRATNPPVSCQRCSAVSCTVCSRTCTEYTRTPSNPPTPALTRSPSPAILAPTTNQHRPPQTGRRRKLAVKDPQEHSGVLLELATVQGCGRTICRDCCVESVHSDGTLCVDCYALL</sequence>
<accession>A0ACB8AXT7</accession>
<organism evidence="1 2">
    <name type="scientific">Leucogyrophana mollusca</name>
    <dbReference type="NCBI Taxonomy" id="85980"/>
    <lineage>
        <taxon>Eukaryota</taxon>
        <taxon>Fungi</taxon>
        <taxon>Dikarya</taxon>
        <taxon>Basidiomycota</taxon>
        <taxon>Agaricomycotina</taxon>
        <taxon>Agaricomycetes</taxon>
        <taxon>Agaricomycetidae</taxon>
        <taxon>Boletales</taxon>
        <taxon>Boletales incertae sedis</taxon>
        <taxon>Leucogyrophana</taxon>
    </lineage>
</organism>
<reference evidence="1" key="1">
    <citation type="journal article" date="2021" name="New Phytol.">
        <title>Evolutionary innovations through gain and loss of genes in the ectomycorrhizal Boletales.</title>
        <authorList>
            <person name="Wu G."/>
            <person name="Miyauchi S."/>
            <person name="Morin E."/>
            <person name="Kuo A."/>
            <person name="Drula E."/>
            <person name="Varga T."/>
            <person name="Kohler A."/>
            <person name="Feng B."/>
            <person name="Cao Y."/>
            <person name="Lipzen A."/>
            <person name="Daum C."/>
            <person name="Hundley H."/>
            <person name="Pangilinan J."/>
            <person name="Johnson J."/>
            <person name="Barry K."/>
            <person name="LaButti K."/>
            <person name="Ng V."/>
            <person name="Ahrendt S."/>
            <person name="Min B."/>
            <person name="Choi I.G."/>
            <person name="Park H."/>
            <person name="Plett J.M."/>
            <person name="Magnuson J."/>
            <person name="Spatafora J.W."/>
            <person name="Nagy L.G."/>
            <person name="Henrissat B."/>
            <person name="Grigoriev I.V."/>
            <person name="Yang Z.L."/>
            <person name="Xu J."/>
            <person name="Martin F.M."/>
        </authorList>
    </citation>
    <scope>NUCLEOTIDE SEQUENCE</scope>
    <source>
        <strain evidence="1">KUC20120723A-06</strain>
    </source>
</reference>
<dbReference type="EMBL" id="MU266921">
    <property type="protein sequence ID" value="KAH7917843.1"/>
    <property type="molecule type" value="Genomic_DNA"/>
</dbReference>
<proteinExistence type="predicted"/>
<name>A0ACB8AXT7_9AGAM</name>
<evidence type="ECO:0000313" key="2">
    <source>
        <dbReference type="Proteomes" id="UP000790709"/>
    </source>
</evidence>
<keyword evidence="2" id="KW-1185">Reference proteome</keyword>
<protein>
    <submittedName>
        <fullName evidence="1">Uncharacterized protein</fullName>
    </submittedName>
</protein>